<dbReference type="EMBL" id="JAYFUM010000006">
    <property type="protein sequence ID" value="MEA5138615.1"/>
    <property type="molecule type" value="Genomic_DNA"/>
</dbReference>
<dbReference type="Proteomes" id="UP001302949">
    <property type="component" value="Unassembled WGS sequence"/>
</dbReference>
<organism evidence="2 3">
    <name type="scientific">Arcicella rigui</name>
    <dbReference type="NCBI Taxonomy" id="797020"/>
    <lineage>
        <taxon>Bacteria</taxon>
        <taxon>Pseudomonadati</taxon>
        <taxon>Bacteroidota</taxon>
        <taxon>Cytophagia</taxon>
        <taxon>Cytophagales</taxon>
        <taxon>Flectobacillaceae</taxon>
        <taxon>Arcicella</taxon>
    </lineage>
</organism>
<feature type="chain" id="PRO_5045647634" evidence="1">
    <location>
        <begin position="19"/>
        <end position="209"/>
    </location>
</feature>
<reference evidence="2 3" key="1">
    <citation type="submission" date="2023-12" db="EMBL/GenBank/DDBJ databases">
        <title>Novel species of the genus Arcicella isolated from rivers.</title>
        <authorList>
            <person name="Lu H."/>
        </authorList>
    </citation>
    <scope>NUCLEOTIDE SEQUENCE [LARGE SCALE GENOMIC DNA]</scope>
    <source>
        <strain evidence="2 3">KCTC 23307</strain>
    </source>
</reference>
<keyword evidence="1" id="KW-0732">Signal</keyword>
<evidence type="ECO:0000256" key="1">
    <source>
        <dbReference type="SAM" id="SignalP"/>
    </source>
</evidence>
<gene>
    <name evidence="2" type="ORF">VB248_05715</name>
</gene>
<sequence>MKKVLIPVFILFILTLNACSTSQKVIIPLDSSLPLDDTYTIIWNGISKAYRFENGQWLRAESFDYQFDVIQKRYEKHWKSVKSLHRIHPEYNGKAGNRDQTMYFEVVYQQLNAGKVQAAIQSSLGKGKGISDPEFRETTISIALDDASTFMPYNKIKINQHYNYEKGILTETVELVKEKDGKEIPFMKNEETASIYLKGKLDKAPSIFQ</sequence>
<evidence type="ECO:0000313" key="2">
    <source>
        <dbReference type="EMBL" id="MEA5138615.1"/>
    </source>
</evidence>
<proteinExistence type="predicted"/>
<evidence type="ECO:0000313" key="3">
    <source>
        <dbReference type="Proteomes" id="UP001302949"/>
    </source>
</evidence>
<feature type="signal peptide" evidence="1">
    <location>
        <begin position="1"/>
        <end position="18"/>
    </location>
</feature>
<comment type="caution">
    <text evidence="2">The sequence shown here is derived from an EMBL/GenBank/DDBJ whole genome shotgun (WGS) entry which is preliminary data.</text>
</comment>
<keyword evidence="3" id="KW-1185">Reference proteome</keyword>
<accession>A0ABU5Q6Z7</accession>
<name>A0ABU5Q6Z7_9BACT</name>
<protein>
    <submittedName>
        <fullName evidence="2">Uncharacterized protein</fullName>
    </submittedName>
</protein>
<dbReference type="RefSeq" id="WP_323295782.1">
    <property type="nucleotide sequence ID" value="NZ_JAYFUM010000006.1"/>
</dbReference>